<dbReference type="Proteomes" id="UP001500305">
    <property type="component" value="Unassembled WGS sequence"/>
</dbReference>
<keyword evidence="9" id="KW-1185">Reference proteome</keyword>
<feature type="region of interest" description="Disordered" evidence="4">
    <location>
        <begin position="1"/>
        <end position="49"/>
    </location>
</feature>
<evidence type="ECO:0000259" key="5">
    <source>
        <dbReference type="PROSITE" id="PS50113"/>
    </source>
</evidence>
<reference evidence="9" key="1">
    <citation type="journal article" date="2019" name="Int. J. Syst. Evol. Microbiol.">
        <title>The Global Catalogue of Microorganisms (GCM) 10K type strain sequencing project: providing services to taxonomists for standard genome sequencing and annotation.</title>
        <authorList>
            <consortium name="The Broad Institute Genomics Platform"/>
            <consortium name="The Broad Institute Genome Sequencing Center for Infectious Disease"/>
            <person name="Wu L."/>
            <person name="Ma J."/>
        </authorList>
    </citation>
    <scope>NUCLEOTIDE SEQUENCE [LARGE SCALE GENOMIC DNA]</scope>
    <source>
        <strain evidence="9">JCM 7356</strain>
    </source>
</reference>
<dbReference type="SMART" id="SM01012">
    <property type="entry name" value="ANTAR"/>
    <property type="match status" value="1"/>
</dbReference>
<evidence type="ECO:0000313" key="8">
    <source>
        <dbReference type="EMBL" id="GAA2250451.1"/>
    </source>
</evidence>
<evidence type="ECO:0000259" key="7">
    <source>
        <dbReference type="PROSITE" id="PS51746"/>
    </source>
</evidence>
<keyword evidence="1" id="KW-0378">Hydrolase</keyword>
<organism evidence="8 9">
    <name type="scientific">Kitasatospora cystarginea</name>
    <dbReference type="NCBI Taxonomy" id="58350"/>
    <lineage>
        <taxon>Bacteria</taxon>
        <taxon>Bacillati</taxon>
        <taxon>Actinomycetota</taxon>
        <taxon>Actinomycetes</taxon>
        <taxon>Kitasatosporales</taxon>
        <taxon>Streptomycetaceae</taxon>
        <taxon>Kitasatospora</taxon>
    </lineage>
</organism>
<evidence type="ECO:0000256" key="4">
    <source>
        <dbReference type="SAM" id="MobiDB-lite"/>
    </source>
</evidence>
<dbReference type="Gene3D" id="3.30.450.40">
    <property type="match status" value="1"/>
</dbReference>
<dbReference type="Pfam" id="PF03861">
    <property type="entry name" value="ANTAR"/>
    <property type="match status" value="1"/>
</dbReference>
<dbReference type="SUPFAM" id="SSF55781">
    <property type="entry name" value="GAF domain-like"/>
    <property type="match status" value="1"/>
</dbReference>
<accession>A0ABN3E8N9</accession>
<feature type="domain" description="ANTAR" evidence="6">
    <location>
        <begin position="56"/>
        <end position="117"/>
    </location>
</feature>
<dbReference type="Gene3D" id="3.30.450.20">
    <property type="entry name" value="PAS domain"/>
    <property type="match status" value="2"/>
</dbReference>
<feature type="domain" description="PAC" evidence="5">
    <location>
        <begin position="513"/>
        <end position="565"/>
    </location>
</feature>
<dbReference type="InterPro" id="IPR000700">
    <property type="entry name" value="PAS-assoc_C"/>
</dbReference>
<gene>
    <name evidence="8" type="ORF">GCM10010430_36570</name>
</gene>
<dbReference type="InterPro" id="IPR005561">
    <property type="entry name" value="ANTAR"/>
</dbReference>
<name>A0ABN3E8N9_9ACTN</name>
<feature type="domain" description="PPM-type phosphatase" evidence="7">
    <location>
        <begin position="605"/>
        <end position="812"/>
    </location>
</feature>
<feature type="compositionally biased region" description="Gly residues" evidence="4">
    <location>
        <begin position="36"/>
        <end position="46"/>
    </location>
</feature>
<feature type="compositionally biased region" description="Low complexity" evidence="4">
    <location>
        <begin position="1"/>
        <end position="23"/>
    </location>
</feature>
<dbReference type="Pfam" id="PF08447">
    <property type="entry name" value="PAS_3"/>
    <property type="match status" value="1"/>
</dbReference>
<dbReference type="CDD" id="cd00130">
    <property type="entry name" value="PAS"/>
    <property type="match status" value="1"/>
</dbReference>
<dbReference type="InterPro" id="IPR013655">
    <property type="entry name" value="PAS_fold_3"/>
</dbReference>
<dbReference type="InterPro" id="IPR036457">
    <property type="entry name" value="PPM-type-like_dom_sf"/>
</dbReference>
<evidence type="ECO:0000256" key="2">
    <source>
        <dbReference type="ARBA" id="ARBA00023015"/>
    </source>
</evidence>
<dbReference type="InterPro" id="IPR001932">
    <property type="entry name" value="PPM-type_phosphatase-like_dom"/>
</dbReference>
<evidence type="ECO:0000313" key="9">
    <source>
        <dbReference type="Proteomes" id="UP001500305"/>
    </source>
</evidence>
<feature type="compositionally biased region" description="Low complexity" evidence="4">
    <location>
        <begin position="139"/>
        <end position="154"/>
    </location>
</feature>
<evidence type="ECO:0000259" key="6">
    <source>
        <dbReference type="PROSITE" id="PS50921"/>
    </source>
</evidence>
<dbReference type="InterPro" id="IPR052016">
    <property type="entry name" value="Bact_Sigma-Reg"/>
</dbReference>
<dbReference type="PANTHER" id="PTHR43156:SF2">
    <property type="entry name" value="STAGE II SPORULATION PROTEIN E"/>
    <property type="match status" value="1"/>
</dbReference>
<dbReference type="PROSITE" id="PS50921">
    <property type="entry name" value="ANTAR"/>
    <property type="match status" value="1"/>
</dbReference>
<evidence type="ECO:0000256" key="3">
    <source>
        <dbReference type="ARBA" id="ARBA00023163"/>
    </source>
</evidence>
<dbReference type="SMART" id="SM00331">
    <property type="entry name" value="PP2C_SIG"/>
    <property type="match status" value="1"/>
</dbReference>
<dbReference type="PANTHER" id="PTHR43156">
    <property type="entry name" value="STAGE II SPORULATION PROTEIN E-RELATED"/>
    <property type="match status" value="1"/>
</dbReference>
<dbReference type="Gene3D" id="2.10.70.100">
    <property type="match status" value="1"/>
</dbReference>
<comment type="caution">
    <text evidence="8">The sequence shown here is derived from an EMBL/GenBank/DDBJ whole genome shotgun (WGS) entry which is preliminary data.</text>
</comment>
<dbReference type="PROSITE" id="PS51746">
    <property type="entry name" value="PPM_2"/>
    <property type="match status" value="1"/>
</dbReference>
<dbReference type="Gene3D" id="3.60.40.10">
    <property type="entry name" value="PPM-type phosphatase domain"/>
    <property type="match status" value="1"/>
</dbReference>
<dbReference type="InterPro" id="IPR035965">
    <property type="entry name" value="PAS-like_dom_sf"/>
</dbReference>
<dbReference type="Gene3D" id="1.10.10.10">
    <property type="entry name" value="Winged helix-like DNA-binding domain superfamily/Winged helix DNA-binding domain"/>
    <property type="match status" value="1"/>
</dbReference>
<dbReference type="RefSeq" id="WP_344637481.1">
    <property type="nucleotide sequence ID" value="NZ_BAAATR010000015.1"/>
</dbReference>
<keyword evidence="3" id="KW-0804">Transcription</keyword>
<dbReference type="EMBL" id="BAAATR010000015">
    <property type="protein sequence ID" value="GAA2250451.1"/>
    <property type="molecule type" value="Genomic_DNA"/>
</dbReference>
<dbReference type="PROSITE" id="PS50113">
    <property type="entry name" value="PAC"/>
    <property type="match status" value="1"/>
</dbReference>
<evidence type="ECO:0000256" key="1">
    <source>
        <dbReference type="ARBA" id="ARBA00022801"/>
    </source>
</evidence>
<dbReference type="InterPro" id="IPR000014">
    <property type="entry name" value="PAS"/>
</dbReference>
<dbReference type="Pfam" id="PF07228">
    <property type="entry name" value="SpoIIE"/>
    <property type="match status" value="1"/>
</dbReference>
<dbReference type="InterPro" id="IPR029016">
    <property type="entry name" value="GAF-like_dom_sf"/>
</dbReference>
<feature type="region of interest" description="Disordered" evidence="4">
    <location>
        <begin position="125"/>
        <end position="154"/>
    </location>
</feature>
<keyword evidence="2" id="KW-0805">Transcription regulation</keyword>
<proteinExistence type="predicted"/>
<dbReference type="SUPFAM" id="SSF81606">
    <property type="entry name" value="PP2C-like"/>
    <property type="match status" value="1"/>
</dbReference>
<protein>
    <submittedName>
        <fullName evidence="8">SpoIIE family protein phosphatase</fullName>
    </submittedName>
</protein>
<dbReference type="InterPro" id="IPR036388">
    <property type="entry name" value="WH-like_DNA-bd_sf"/>
</dbReference>
<sequence length="818" mass="85917">MTGTEPTATPRPGSPRPGSSAPDRPGPGTPGAEACGPGGREPGTGEPGARELAAAVCRLQGELARLRAESAARPVVELAIGILAERLGCPPADAAEQLAVLADRAHVRVAELAAEIVGERVGIGTAPGAGAGSPEPDSPSTAGPAPPATARTDPQAAAEAVLEHVGLLTGATGVLVWAAESGGGLALAGAAGFPAAAVSGWRHIPPGVDCPAQLAAATGRELGPDEPEVTCAPTPGRKEAPYRAALPIRRRARLLGALELAWPTRPAEPTGAVRRQLRALADICALTLPAALPPPGPAPDRPAADTGPDSVFETASESALDAVLTPALLLVPVLGEDDELTDFRILRVNAHFTDPAGRSAHTLEGGSLVEAYPLACADGLLERLRRVYATGEAIRGEELRLGFLIGELSLPTGLEIAAARLDDHLLLSWRFAEDDARQNALVRNAQRLARLGGFEEDLTTGTIRWNASLYELHGLPPSAVPVPFAALPAHVHPEDEQTVRRLVRSVQRQRKASSAVFRLVRPNGLTRYTRVVAEPVLDTTGRLVALHGAYQDVSAQHWIEIALAATRERLADSEQQAAERHRLALRLQQAILPPEPPSLDAAGLRAAVRYRPAAQQERVGGDWYDAVLLPDGAALLVVGDVAGHGVEAATGMVALRNALRGLAVTGAGPARLLDWLNTAAVSFTEPATATAVCARYDPARRQLCWARAGHLPPILLRAGRARPLPMPSGVLLGADHGAVYEEQALRLEAGDILLLYTDGLIEHRDRSVEDSLRELVDDVGRSEEDLDDLLDRLLDRSTADTDDDICLIAVQVAAEPRD</sequence>
<dbReference type="SUPFAM" id="SSF55785">
    <property type="entry name" value="PYP-like sensor domain (PAS domain)"/>
    <property type="match status" value="1"/>
</dbReference>